<accession>A0ABR3P7D2</accession>
<feature type="compositionally biased region" description="Polar residues" evidence="1">
    <location>
        <begin position="308"/>
        <end position="319"/>
    </location>
</feature>
<feature type="compositionally biased region" description="Basic and acidic residues" evidence="1">
    <location>
        <begin position="514"/>
        <end position="524"/>
    </location>
</feature>
<feature type="compositionally biased region" description="Basic and acidic residues" evidence="1">
    <location>
        <begin position="227"/>
        <end position="236"/>
    </location>
</feature>
<feature type="compositionally biased region" description="Polar residues" evidence="1">
    <location>
        <begin position="280"/>
        <end position="293"/>
    </location>
</feature>
<feature type="compositionally biased region" description="Polar residues" evidence="1">
    <location>
        <begin position="398"/>
        <end position="407"/>
    </location>
</feature>
<feature type="compositionally biased region" description="Basic and acidic residues" evidence="1">
    <location>
        <begin position="258"/>
        <end position="268"/>
    </location>
</feature>
<sequence length="692" mass="75649">MIPRKNDLLIQKVGVREERHLMRQRGAGARAIQGNFGFVFKAGSNPVQKPPSTQKAQPPQEPFNGYTVDGFAFTKKRSPSVAVPRIKQHESNVLIETKVEAAEAIPAADDEVDLKAVLSERPIRKAPKKRKALFTKKKPATKRTKENREAIREVVEDEHKAEEVDTVQDNAEDDDELSFDKATIARPPAPVSKKRKAPSRVSKSEAYQAEAPAASQLAPQRLPSKRARAEASKENDSPEEADQADCRTIVHANPVPEDSQRVAKEKAKAKPRVKAKTEAESSNLFSVQHGSRASSKKEVTTEDEKQAQILSQPQVTAEINVQKITEKSTKKTRKRRLSAFEEAPELAMAARNDTHSNKPTAQTRNAGSREIDSNCESSTITTTSKPRRTKKIVVDTPLQETPESSPNEAVARTEIAAEDPPKRKGRGKKVAPKPEVNEIPPTVEVAAVMPTSPQPPREAHKQNILHQSSTVARKDEARMNDSGTIRNRKPLAEQDANLASPRKSDATTVDTDVEGIKEKSKPEPLSKQMSEKAPLQKKKATTLTKTTTRARGKKAVPETKLACDDDLKHVTQPAEAAHVPPKKPTKAGKGVAENHTSTKEPRGSDVDVDAALFAPMTVTSSFRGKSTTALTTTAKHSTTTALSSDIKRFAALPREDDDEGLSQVFDGIAAIAAANSNQESRGVATRLTRLRR</sequence>
<dbReference type="Proteomes" id="UP001562354">
    <property type="component" value="Unassembled WGS sequence"/>
</dbReference>
<dbReference type="GeneID" id="95976124"/>
<proteinExistence type="predicted"/>
<evidence type="ECO:0000256" key="1">
    <source>
        <dbReference type="SAM" id="MobiDB-lite"/>
    </source>
</evidence>
<name>A0ABR3P7D2_9PEZI</name>
<keyword evidence="3" id="KW-1185">Reference proteome</keyword>
<evidence type="ECO:0000313" key="2">
    <source>
        <dbReference type="EMBL" id="KAL1301966.1"/>
    </source>
</evidence>
<comment type="caution">
    <text evidence="2">The sequence shown here is derived from an EMBL/GenBank/DDBJ whole genome shotgun (WGS) entry which is preliminary data.</text>
</comment>
<feature type="compositionally biased region" description="Basic and acidic residues" evidence="1">
    <location>
        <begin position="596"/>
        <end position="605"/>
    </location>
</feature>
<dbReference type="RefSeq" id="XP_069198242.1">
    <property type="nucleotide sequence ID" value="XM_069347730.1"/>
</dbReference>
<dbReference type="EMBL" id="JBFMKM010000012">
    <property type="protein sequence ID" value="KAL1301966.1"/>
    <property type="molecule type" value="Genomic_DNA"/>
</dbReference>
<feature type="compositionally biased region" description="Basic residues" evidence="1">
    <location>
        <begin position="126"/>
        <end position="142"/>
    </location>
</feature>
<feature type="compositionally biased region" description="Basic and acidic residues" evidence="1">
    <location>
        <begin position="295"/>
        <end position="306"/>
    </location>
</feature>
<feature type="compositionally biased region" description="Basic and acidic residues" evidence="1">
    <location>
        <begin position="555"/>
        <end position="569"/>
    </location>
</feature>
<organism evidence="2 3">
    <name type="scientific">Neodothiora populina</name>
    <dbReference type="NCBI Taxonomy" id="2781224"/>
    <lineage>
        <taxon>Eukaryota</taxon>
        <taxon>Fungi</taxon>
        <taxon>Dikarya</taxon>
        <taxon>Ascomycota</taxon>
        <taxon>Pezizomycotina</taxon>
        <taxon>Dothideomycetes</taxon>
        <taxon>Dothideomycetidae</taxon>
        <taxon>Dothideales</taxon>
        <taxon>Dothioraceae</taxon>
        <taxon>Neodothiora</taxon>
    </lineage>
</organism>
<protein>
    <submittedName>
        <fullName evidence="2">Uncharacterized protein</fullName>
    </submittedName>
</protein>
<reference evidence="2 3" key="1">
    <citation type="submission" date="2024-07" db="EMBL/GenBank/DDBJ databases">
        <title>Draft sequence of the Neodothiora populina.</title>
        <authorList>
            <person name="Drown D.D."/>
            <person name="Schuette U.S."/>
            <person name="Buechlein A.B."/>
            <person name="Rusch D.R."/>
            <person name="Winton L.W."/>
            <person name="Adams G.A."/>
        </authorList>
    </citation>
    <scope>NUCLEOTIDE SEQUENCE [LARGE SCALE GENOMIC DNA]</scope>
    <source>
        <strain evidence="2 3">CPC 39397</strain>
    </source>
</reference>
<feature type="compositionally biased region" description="Polar residues" evidence="1">
    <location>
        <begin position="374"/>
        <end position="384"/>
    </location>
</feature>
<feature type="compositionally biased region" description="Basic and acidic residues" evidence="1">
    <location>
        <begin position="143"/>
        <end position="163"/>
    </location>
</feature>
<feature type="region of interest" description="Disordered" evidence="1">
    <location>
        <begin position="126"/>
        <end position="606"/>
    </location>
</feature>
<feature type="compositionally biased region" description="Acidic residues" evidence="1">
    <location>
        <begin position="164"/>
        <end position="177"/>
    </location>
</feature>
<gene>
    <name evidence="2" type="ORF">AAFC00_002422</name>
</gene>
<feature type="compositionally biased region" description="Polar residues" evidence="1">
    <location>
        <begin position="357"/>
        <end position="366"/>
    </location>
</feature>
<evidence type="ECO:0000313" key="3">
    <source>
        <dbReference type="Proteomes" id="UP001562354"/>
    </source>
</evidence>